<evidence type="ECO:0000313" key="1">
    <source>
        <dbReference type="EMBL" id="OTF80279.1"/>
    </source>
</evidence>
<reference evidence="1 2" key="1">
    <citation type="submission" date="2017-03" db="EMBL/GenBank/DDBJ databases">
        <title>Genome Survey of Euroglyphus maynei.</title>
        <authorList>
            <person name="Arlian L.G."/>
            <person name="Morgan M.S."/>
            <person name="Rider S.D."/>
        </authorList>
    </citation>
    <scope>NUCLEOTIDE SEQUENCE [LARGE SCALE GENOMIC DNA]</scope>
    <source>
        <strain evidence="1">Arlian Lab</strain>
        <tissue evidence="1">Whole body</tissue>
    </source>
</reference>
<dbReference type="EMBL" id="MUJZ01019075">
    <property type="protein sequence ID" value="OTF80279.1"/>
    <property type="molecule type" value="Genomic_DNA"/>
</dbReference>
<organism evidence="1 2">
    <name type="scientific">Euroglyphus maynei</name>
    <name type="common">Mayne's house dust mite</name>
    <dbReference type="NCBI Taxonomy" id="6958"/>
    <lineage>
        <taxon>Eukaryota</taxon>
        <taxon>Metazoa</taxon>
        <taxon>Ecdysozoa</taxon>
        <taxon>Arthropoda</taxon>
        <taxon>Chelicerata</taxon>
        <taxon>Arachnida</taxon>
        <taxon>Acari</taxon>
        <taxon>Acariformes</taxon>
        <taxon>Sarcoptiformes</taxon>
        <taxon>Astigmata</taxon>
        <taxon>Psoroptidia</taxon>
        <taxon>Analgoidea</taxon>
        <taxon>Pyroglyphidae</taxon>
        <taxon>Pyroglyphinae</taxon>
        <taxon>Euroglyphus</taxon>
    </lineage>
</organism>
<name>A0A1Y3BH72_EURMA</name>
<protein>
    <submittedName>
        <fullName evidence="1">Uncharacterized protein</fullName>
    </submittedName>
</protein>
<dbReference type="AlphaFoldDB" id="A0A1Y3BH72"/>
<gene>
    <name evidence="1" type="ORF">BLA29_014728</name>
</gene>
<proteinExistence type="predicted"/>
<evidence type="ECO:0000313" key="2">
    <source>
        <dbReference type="Proteomes" id="UP000194236"/>
    </source>
</evidence>
<accession>A0A1Y3BH72</accession>
<sequence>MDDSFLSIDPKNFSILSKTIGDCQVLNRAVDRYLDRMFIQDCSRVNEQFRGRYLENNTENFHKMTGYSGQMTMINVKPCPKQI</sequence>
<dbReference type="Proteomes" id="UP000194236">
    <property type="component" value="Unassembled WGS sequence"/>
</dbReference>
<comment type="caution">
    <text evidence="1">The sequence shown here is derived from an EMBL/GenBank/DDBJ whole genome shotgun (WGS) entry which is preliminary data.</text>
</comment>
<keyword evidence="2" id="KW-1185">Reference proteome</keyword>